<evidence type="ECO:0000313" key="3">
    <source>
        <dbReference type="EMBL" id="MTW10444.1"/>
    </source>
</evidence>
<proteinExistence type="predicted"/>
<evidence type="ECO:0000256" key="2">
    <source>
        <dbReference type="SAM" id="SignalP"/>
    </source>
</evidence>
<evidence type="ECO:0008006" key="5">
    <source>
        <dbReference type="Google" id="ProtNLM"/>
    </source>
</evidence>
<dbReference type="Proteomes" id="UP000472320">
    <property type="component" value="Unassembled WGS sequence"/>
</dbReference>
<evidence type="ECO:0000256" key="1">
    <source>
        <dbReference type="SAM" id="MobiDB-lite"/>
    </source>
</evidence>
<accession>A0A6L6QEF2</accession>
<feature type="compositionally biased region" description="Basic and acidic residues" evidence="1">
    <location>
        <begin position="51"/>
        <end position="76"/>
    </location>
</feature>
<comment type="caution">
    <text evidence="3">The sequence shown here is derived from an EMBL/GenBank/DDBJ whole genome shotgun (WGS) entry which is preliminary data.</text>
</comment>
<feature type="signal peptide" evidence="2">
    <location>
        <begin position="1"/>
        <end position="21"/>
    </location>
</feature>
<dbReference type="EMBL" id="WNKX01000004">
    <property type="protein sequence ID" value="MTW10444.1"/>
    <property type="molecule type" value="Genomic_DNA"/>
</dbReference>
<dbReference type="AlphaFoldDB" id="A0A6L6QEF2"/>
<dbReference type="OrthoDB" id="121460at2"/>
<gene>
    <name evidence="3" type="ORF">GM658_07490</name>
</gene>
<dbReference type="RefSeq" id="WP_155453375.1">
    <property type="nucleotide sequence ID" value="NZ_WNKX01000004.1"/>
</dbReference>
<feature type="region of interest" description="Disordered" evidence="1">
    <location>
        <begin position="28"/>
        <end position="104"/>
    </location>
</feature>
<sequence length="104" mass="11688">MKTTKLLAAMLVSAFVLPAFAQSTPNLDKREENQQQRIAQGVQSGQLTAKETQHLEARETKLASDEAAAKADGKVTRKERRKLQREADRDSAAIHHQKHDKQTR</sequence>
<feature type="compositionally biased region" description="Polar residues" evidence="1">
    <location>
        <begin position="35"/>
        <end position="50"/>
    </location>
</feature>
<keyword evidence="4" id="KW-1185">Reference proteome</keyword>
<name>A0A6L6QEF2_9BURK</name>
<feature type="compositionally biased region" description="Basic and acidic residues" evidence="1">
    <location>
        <begin position="84"/>
        <end position="93"/>
    </location>
</feature>
<protein>
    <recommendedName>
        <fullName evidence="5">DUF4148 domain-containing protein</fullName>
    </recommendedName>
</protein>
<reference evidence="3 4" key="1">
    <citation type="submission" date="2019-11" db="EMBL/GenBank/DDBJ databases">
        <title>Type strains purchased from KCTC, JCM and DSMZ.</title>
        <authorList>
            <person name="Lu H."/>
        </authorList>
    </citation>
    <scope>NUCLEOTIDE SEQUENCE [LARGE SCALE GENOMIC DNA]</scope>
    <source>
        <strain evidence="3 4">JCM 31587</strain>
    </source>
</reference>
<feature type="compositionally biased region" description="Basic residues" evidence="1">
    <location>
        <begin position="95"/>
        <end position="104"/>
    </location>
</feature>
<organism evidence="3 4">
    <name type="scientific">Massilia eburnea</name>
    <dbReference type="NCBI Taxonomy" id="1776165"/>
    <lineage>
        <taxon>Bacteria</taxon>
        <taxon>Pseudomonadati</taxon>
        <taxon>Pseudomonadota</taxon>
        <taxon>Betaproteobacteria</taxon>
        <taxon>Burkholderiales</taxon>
        <taxon>Oxalobacteraceae</taxon>
        <taxon>Telluria group</taxon>
        <taxon>Massilia</taxon>
    </lineage>
</organism>
<evidence type="ECO:0000313" key="4">
    <source>
        <dbReference type="Proteomes" id="UP000472320"/>
    </source>
</evidence>
<feature type="chain" id="PRO_5026819520" description="DUF4148 domain-containing protein" evidence="2">
    <location>
        <begin position="22"/>
        <end position="104"/>
    </location>
</feature>
<keyword evidence="2" id="KW-0732">Signal</keyword>